<feature type="compositionally biased region" description="Low complexity" evidence="1">
    <location>
        <begin position="29"/>
        <end position="40"/>
    </location>
</feature>
<protein>
    <submittedName>
        <fullName evidence="3">DUF6480 family protein</fullName>
    </submittedName>
</protein>
<dbReference type="EMBL" id="JAUHTB010000022">
    <property type="protein sequence ID" value="MDN4507365.1"/>
    <property type="molecule type" value="Genomic_DNA"/>
</dbReference>
<keyword evidence="2" id="KW-1133">Transmembrane helix</keyword>
<comment type="caution">
    <text evidence="3">The sequence shown here is derived from an EMBL/GenBank/DDBJ whole genome shotgun (WGS) entry which is preliminary data.</text>
</comment>
<accession>A0ABT8H4G9</accession>
<keyword evidence="4" id="KW-1185">Reference proteome</keyword>
<sequence>MTTTPPDPDPSDSPDLDAGGSPVGPMTPDSDSTSLASDSARTGQSPTKSNSRAGIVVLLAIVVLVVLVMVFGLVGRMFGLG</sequence>
<evidence type="ECO:0000313" key="3">
    <source>
        <dbReference type="EMBL" id="MDN4507365.1"/>
    </source>
</evidence>
<dbReference type="Pfam" id="PF20088">
    <property type="entry name" value="DUF6480"/>
    <property type="match status" value="1"/>
</dbReference>
<feature type="transmembrane region" description="Helical" evidence="2">
    <location>
        <begin position="53"/>
        <end position="74"/>
    </location>
</feature>
<organism evidence="3 4">
    <name type="scientific">Dietzia maris</name>
    <dbReference type="NCBI Taxonomy" id="37915"/>
    <lineage>
        <taxon>Bacteria</taxon>
        <taxon>Bacillati</taxon>
        <taxon>Actinomycetota</taxon>
        <taxon>Actinomycetes</taxon>
        <taxon>Mycobacteriales</taxon>
        <taxon>Dietziaceae</taxon>
        <taxon>Dietzia</taxon>
    </lineage>
</organism>
<evidence type="ECO:0000256" key="1">
    <source>
        <dbReference type="SAM" id="MobiDB-lite"/>
    </source>
</evidence>
<proteinExistence type="predicted"/>
<dbReference type="Proteomes" id="UP001172702">
    <property type="component" value="Unassembled WGS sequence"/>
</dbReference>
<dbReference type="InterPro" id="IPR045512">
    <property type="entry name" value="DUF6480"/>
</dbReference>
<feature type="region of interest" description="Disordered" evidence="1">
    <location>
        <begin position="1"/>
        <end position="49"/>
    </location>
</feature>
<keyword evidence="2" id="KW-0472">Membrane</keyword>
<reference evidence="3 4" key="1">
    <citation type="submission" date="2023-07" db="EMBL/GenBank/DDBJ databases">
        <title>Strategy for survival of the halotoleranting strain Dietzia MX2 from the Yakshinskoe mineral salts deposit.</title>
        <authorList>
            <person name="Kharitonova M.A."/>
            <person name="Kupriyanova-Ashina F.G."/>
            <person name="Shakirov T.R."/>
            <person name="Vafina M.S."/>
            <person name="Ilinskaya O.N."/>
        </authorList>
    </citation>
    <scope>NUCLEOTIDE SEQUENCE [LARGE SCALE GENOMIC DNA]</scope>
    <source>
        <strain evidence="3 4">MX2</strain>
    </source>
</reference>
<keyword evidence="2" id="KW-0812">Transmembrane</keyword>
<gene>
    <name evidence="3" type="ORF">QYF62_15060</name>
</gene>
<evidence type="ECO:0000256" key="2">
    <source>
        <dbReference type="SAM" id="Phobius"/>
    </source>
</evidence>
<evidence type="ECO:0000313" key="4">
    <source>
        <dbReference type="Proteomes" id="UP001172702"/>
    </source>
</evidence>
<name>A0ABT8H4G9_9ACTN</name>
<dbReference type="RefSeq" id="WP_067716083.1">
    <property type="nucleotide sequence ID" value="NZ_JAPWIO010000025.1"/>
</dbReference>